<dbReference type="GO" id="GO:0016757">
    <property type="term" value="F:glycosyltransferase activity"/>
    <property type="evidence" value="ECO:0007669"/>
    <property type="project" value="UniProtKB-KW"/>
</dbReference>
<keyword evidence="1" id="KW-0328">Glycosyltransferase</keyword>
<evidence type="ECO:0000256" key="1">
    <source>
        <dbReference type="ARBA" id="ARBA00022676"/>
    </source>
</evidence>
<proteinExistence type="predicted"/>
<dbReference type="Pfam" id="PF00534">
    <property type="entry name" value="Glycos_transf_1"/>
    <property type="match status" value="1"/>
</dbReference>
<dbReference type="EMBL" id="JAOTPL010000011">
    <property type="protein sequence ID" value="MCU7694609.1"/>
    <property type="molecule type" value="Genomic_DNA"/>
</dbReference>
<protein>
    <submittedName>
        <fullName evidence="4">Glycosyltransferase</fullName>
    </submittedName>
</protein>
<evidence type="ECO:0000313" key="4">
    <source>
        <dbReference type="EMBL" id="MCU7694609.1"/>
    </source>
</evidence>
<dbReference type="Proteomes" id="UP001209317">
    <property type="component" value="Unassembled WGS sequence"/>
</dbReference>
<name>A0AAE3IN18_9BACT</name>
<sequence>MKIVWICHFSNSIVRDKIQLSKSRGWMERIVRKIFNRPVAAFADFAPWITNGILEFEHSTDFELYVISPHYGMINETEEFKKNGISYYFFRPDDQTLFGKLKRKFSGEKSLYKGNRKNILKIVRHIKPHIIHMYGAENPYYSSVALDIENKEYPFLVSLQTLMSDQEFKNNYPIGESEYNSRVGVEKSIIKKAQYIGTEIEKYRQIIWEKINPKAIIFPTFLFLSQKINISNFKKKFDFVYFAGGINKAADLAVEAFALAAQLKPQITLNIVGDTPEPFTTNLKTRIKELKLEDKIFFSGKLPTHNDVIQQIQLSKFALLPLKIDIISGTIREAMFSGLPVVTTITPGGTPTLNQKRVSVLLSDKENISSISKNMIKLIDEPGLAEDLKANALITVNEMWNNIESFNTLVSAYQYIYNHHKTGAEIPKHIAVQKDINTL</sequence>
<comment type="caution">
    <text evidence="4">The sequence shown here is derived from an EMBL/GenBank/DDBJ whole genome shotgun (WGS) entry which is preliminary data.</text>
</comment>
<evidence type="ECO:0000256" key="2">
    <source>
        <dbReference type="ARBA" id="ARBA00022679"/>
    </source>
</evidence>
<dbReference type="PANTHER" id="PTHR12526:SF629">
    <property type="entry name" value="TEICHURONIC ACID BIOSYNTHESIS GLYCOSYLTRANSFERASE TUAH-RELATED"/>
    <property type="match status" value="1"/>
</dbReference>
<keyword evidence="5" id="KW-1185">Reference proteome</keyword>
<evidence type="ECO:0000259" key="3">
    <source>
        <dbReference type="Pfam" id="PF00534"/>
    </source>
</evidence>
<accession>A0AAE3IN18</accession>
<reference evidence="4" key="1">
    <citation type="submission" date="2022-10" db="EMBL/GenBank/DDBJ databases">
        <authorList>
            <person name="Kim H.S."/>
            <person name="Kim J.-S."/>
            <person name="Suh M.K."/>
            <person name="Eom M.K."/>
            <person name="Lee J.-S."/>
        </authorList>
    </citation>
    <scope>NUCLEOTIDE SEQUENCE</scope>
    <source>
        <strain evidence="4">LIP-5</strain>
    </source>
</reference>
<evidence type="ECO:0000313" key="5">
    <source>
        <dbReference type="Proteomes" id="UP001209317"/>
    </source>
</evidence>
<feature type="domain" description="Glycosyl transferase family 1" evidence="3">
    <location>
        <begin position="230"/>
        <end position="392"/>
    </location>
</feature>
<dbReference type="SUPFAM" id="SSF53756">
    <property type="entry name" value="UDP-Glycosyltransferase/glycogen phosphorylase"/>
    <property type="match status" value="1"/>
</dbReference>
<dbReference type="PANTHER" id="PTHR12526">
    <property type="entry name" value="GLYCOSYLTRANSFERASE"/>
    <property type="match status" value="1"/>
</dbReference>
<dbReference type="Gene3D" id="3.40.50.2000">
    <property type="entry name" value="Glycogen Phosphorylase B"/>
    <property type="match status" value="2"/>
</dbReference>
<dbReference type="AlphaFoldDB" id="A0AAE3IN18"/>
<dbReference type="RefSeq" id="WP_263038095.1">
    <property type="nucleotide sequence ID" value="NZ_JAOTPL010000011.1"/>
</dbReference>
<organism evidence="4 5">
    <name type="scientific">Haoranjiania flava</name>
    <dbReference type="NCBI Taxonomy" id="1856322"/>
    <lineage>
        <taxon>Bacteria</taxon>
        <taxon>Pseudomonadati</taxon>
        <taxon>Bacteroidota</taxon>
        <taxon>Chitinophagia</taxon>
        <taxon>Chitinophagales</taxon>
        <taxon>Chitinophagaceae</taxon>
        <taxon>Haoranjiania</taxon>
    </lineage>
</organism>
<gene>
    <name evidence="4" type="ORF">OD355_08790</name>
</gene>
<keyword evidence="2" id="KW-0808">Transferase</keyword>
<dbReference type="InterPro" id="IPR001296">
    <property type="entry name" value="Glyco_trans_1"/>
</dbReference>